<comment type="caution">
    <text evidence="3">The sequence shown here is derived from an EMBL/GenBank/DDBJ whole genome shotgun (WGS) entry which is preliminary data.</text>
</comment>
<evidence type="ECO:0000313" key="4">
    <source>
        <dbReference type="Proteomes" id="UP000442694"/>
    </source>
</evidence>
<dbReference type="GO" id="GO:0004803">
    <property type="term" value="F:transposase activity"/>
    <property type="evidence" value="ECO:0007669"/>
    <property type="project" value="InterPro"/>
</dbReference>
<dbReference type="RefSeq" id="WP_152211731.1">
    <property type="nucleotide sequence ID" value="NZ_WFLN01000004.1"/>
</dbReference>
<evidence type="ECO:0000259" key="1">
    <source>
        <dbReference type="Pfam" id="PF01609"/>
    </source>
</evidence>
<name>A0A833JFD5_9BACT</name>
<dbReference type="Proteomes" id="UP000442694">
    <property type="component" value="Unassembled WGS sequence"/>
</dbReference>
<dbReference type="PANTHER" id="PTHR30007">
    <property type="entry name" value="PHP DOMAIN PROTEIN"/>
    <property type="match status" value="1"/>
</dbReference>
<sequence>MEYKEILSASQVMIQFLPEIRSRKHDPAEILSGIFYVLITGIQWRNLSREYPPKSTCYYWFKKLSKLNAWKETYTQFFASYKKYFSANLNTVSVDGTFVKAVKSGAMIGKTKIGKGTKVMQMVDKEGLLVSLHVVSANPHESRLLMKTIKNSISLTKLRYILGDRAYDSDKLDLECKKLRISLVAYHKQNCKNLTQDGREARRHKKRYTAERTNAHLKNYRKVNVRFERDP</sequence>
<dbReference type="EMBL" id="WFLN01000004">
    <property type="protein sequence ID" value="KAB8033645.1"/>
    <property type="molecule type" value="Genomic_DNA"/>
</dbReference>
<reference evidence="3 4" key="1">
    <citation type="submission" date="2019-10" db="EMBL/GenBank/DDBJ databases">
        <title>New genus of Silvanigrellaceae.</title>
        <authorList>
            <person name="Pitt A."/>
            <person name="Hahn M.W."/>
        </authorList>
    </citation>
    <scope>NUCLEOTIDE SEQUENCE [LARGE SCALE GENOMIC DNA]</scope>
    <source>
        <strain evidence="3 4">33A1-SZDP</strain>
    </source>
</reference>
<dbReference type="NCBIfam" id="NF033580">
    <property type="entry name" value="transpos_IS5_3"/>
    <property type="match status" value="1"/>
</dbReference>
<feature type="domain" description="Insertion element IS402-like" evidence="2">
    <location>
        <begin position="21"/>
        <end position="72"/>
    </location>
</feature>
<accession>A0A833JFD5</accession>
<protein>
    <submittedName>
        <fullName evidence="3">IS5 family transposase</fullName>
    </submittedName>
</protein>
<organism evidence="3 4">
    <name type="scientific">Fluviispira multicolorata</name>
    <dbReference type="NCBI Taxonomy" id="2654512"/>
    <lineage>
        <taxon>Bacteria</taxon>
        <taxon>Pseudomonadati</taxon>
        <taxon>Bdellovibrionota</taxon>
        <taxon>Oligoflexia</taxon>
        <taxon>Silvanigrellales</taxon>
        <taxon>Silvanigrellaceae</taxon>
        <taxon>Fluviispira</taxon>
    </lineage>
</organism>
<feature type="domain" description="Transposase IS4-like" evidence="1">
    <location>
        <begin position="91"/>
        <end position="227"/>
    </location>
</feature>
<dbReference type="InterPro" id="IPR025161">
    <property type="entry name" value="IS402-like_dom"/>
</dbReference>
<dbReference type="GO" id="GO:0006313">
    <property type="term" value="P:DNA transposition"/>
    <property type="evidence" value="ECO:0007669"/>
    <property type="project" value="InterPro"/>
</dbReference>
<keyword evidence="4" id="KW-1185">Reference proteome</keyword>
<dbReference type="GO" id="GO:0003677">
    <property type="term" value="F:DNA binding"/>
    <property type="evidence" value="ECO:0007669"/>
    <property type="project" value="InterPro"/>
</dbReference>
<dbReference type="Pfam" id="PF01609">
    <property type="entry name" value="DDE_Tnp_1"/>
    <property type="match status" value="1"/>
</dbReference>
<dbReference type="AlphaFoldDB" id="A0A833JFD5"/>
<dbReference type="Pfam" id="PF13340">
    <property type="entry name" value="DUF4096"/>
    <property type="match status" value="1"/>
</dbReference>
<dbReference type="InterPro" id="IPR002559">
    <property type="entry name" value="Transposase_11"/>
</dbReference>
<dbReference type="PANTHER" id="PTHR30007:SF0">
    <property type="entry name" value="TRANSPOSASE"/>
    <property type="match status" value="1"/>
</dbReference>
<proteinExistence type="predicted"/>
<evidence type="ECO:0000313" key="3">
    <source>
        <dbReference type="EMBL" id="KAB8033645.1"/>
    </source>
</evidence>
<evidence type="ECO:0000259" key="2">
    <source>
        <dbReference type="Pfam" id="PF13340"/>
    </source>
</evidence>
<gene>
    <name evidence="3" type="ORF">GCL57_02755</name>
</gene>